<organism evidence="16 17">
    <name type="scientific">Streblomastix strix</name>
    <dbReference type="NCBI Taxonomy" id="222440"/>
    <lineage>
        <taxon>Eukaryota</taxon>
        <taxon>Metamonada</taxon>
        <taxon>Preaxostyla</taxon>
        <taxon>Oxymonadida</taxon>
        <taxon>Streblomastigidae</taxon>
        <taxon>Streblomastix</taxon>
    </lineage>
</organism>
<feature type="region of interest" description="Disordered" evidence="12">
    <location>
        <begin position="1088"/>
        <end position="1108"/>
    </location>
</feature>
<sequence length="1108" mass="126614">MIKDKQLDHKSRVLRDIAFTLFCLLIIIVSAVLSILYAVGSFSKKQNPFSYEDIFNLRQKGFNAQWLQNGNQFIFVNTSATDIDLIYYDLDSGTRQILCTGKEIADKVGAEYPFAFSNVALSGDNNIVLLAINVQMIYRYSSFAQYILYDLKNKEVIDLVQSEDKLFVQLALWSLKTDGENYKIAYVLNNDIFVANFKRDDEEGSLKLISTTRITGDEQIKLNQDQFGVNPINRSPVDAPILNGIADWAHEEEIIDGTKFLFFDPTGDILAYASFDQKDVPIVSIPHYDEIDPNAYPDPMPKSKESDKDSKLQRKKHNQNGAILNVPSSDISYIHSSLSKKPIIEYNLNSINSQYMQNQSAFYGNDETKSEDNVFDSHWKFKYPSPGQTISKVHITTVKLVSDDKQGSNISPQILFQKDLDSDGWAYLGKCLWAGEVFVYTVHNRFQNERALYAVDHSEVVGYEKNLQQNPSLPLEEYLLCDQKAELNQYFIPDSTPFFIEKLGLIADVWDSYSSEPDSYRSIAIIPIAKQEKKKNGNENENENKQRNQIQNGVATIVIDPSFKHDVLEIVGVVQQSETELVPQIIFTATVSPADTQLYSIPVIVSSPLQTPKVIWDNNTIIENKQNKEINTKENKINNINTQLHHQSSNSINPIKYLNQSEDINAFKEGGDHSASFSHSGQFFIHSFSNSNIPLITSVRNIERPWAEDGNGTISVERNEQLVEALMNRSMPITQLANITIRRKEKKKSNEIIDSYLGSRNNNEQQEEELPELTLSTKIIWPPNMKSNYAYPVMLYVYGGPGQSIAHHSYDSDPWLVHLASQHKLIIVSVDARGSGNQGILYRSIVVNNLGNPQEQDYTSFIDEILKGNILKQKHEIVKLIPPEEQKLIQKFKKIIDEERIMIYGWSFGGYMTLKMLSSDVNLTSQLSSSQFNKNERIYGRHLFRYGLSIAPVTDWQLYDAPYTERYMHYNISDMAAYKNNSVLTKERLNALAEDKKRISFFYGSSDDNVHPINSQLVLRGMTKLEATNYNNRVFINDQHSINSPHARRQLYSLATEEISENLIFGARSRRLTDIDTFVRARSKVKLLEKQRKHRKQQNSNSQKKSDL</sequence>
<evidence type="ECO:0000256" key="9">
    <source>
        <dbReference type="ARBA" id="ARBA00023136"/>
    </source>
</evidence>
<keyword evidence="5" id="KW-0378">Hydrolase</keyword>
<keyword evidence="2 16" id="KW-0031">Aminopeptidase</keyword>
<dbReference type="Pfam" id="PF00326">
    <property type="entry name" value="Peptidase_S9"/>
    <property type="match status" value="2"/>
</dbReference>
<dbReference type="InterPro" id="IPR029058">
    <property type="entry name" value="AB_hydrolase_fold"/>
</dbReference>
<feature type="domain" description="Peptidase S9 prolyl oligopeptidase catalytic" evidence="14">
    <location>
        <begin position="888"/>
        <end position="918"/>
    </location>
</feature>
<feature type="transmembrane region" description="Helical" evidence="13">
    <location>
        <begin position="21"/>
        <end position="40"/>
    </location>
</feature>
<feature type="compositionally biased region" description="Basic and acidic residues" evidence="12">
    <location>
        <begin position="301"/>
        <end position="312"/>
    </location>
</feature>
<keyword evidence="6" id="KW-0720">Serine protease</keyword>
<evidence type="ECO:0000256" key="6">
    <source>
        <dbReference type="ARBA" id="ARBA00022825"/>
    </source>
</evidence>
<dbReference type="GO" id="GO:0005886">
    <property type="term" value="C:plasma membrane"/>
    <property type="evidence" value="ECO:0007669"/>
    <property type="project" value="TreeGrafter"/>
</dbReference>
<dbReference type="SUPFAM" id="SSF53474">
    <property type="entry name" value="alpha/beta-Hydrolases"/>
    <property type="match status" value="1"/>
</dbReference>
<keyword evidence="9 13" id="KW-0472">Membrane</keyword>
<dbReference type="Pfam" id="PF00930">
    <property type="entry name" value="DPPIV_N"/>
    <property type="match status" value="1"/>
</dbReference>
<dbReference type="PANTHER" id="PTHR11731:SF200">
    <property type="entry name" value="DIPEPTIDYL PEPTIDASE 10, ISOFORM B"/>
    <property type="match status" value="1"/>
</dbReference>
<dbReference type="SUPFAM" id="SSF82171">
    <property type="entry name" value="DPP6 N-terminal domain-like"/>
    <property type="match status" value="1"/>
</dbReference>
<feature type="compositionally biased region" description="Polar residues" evidence="12">
    <location>
        <begin position="1098"/>
        <end position="1108"/>
    </location>
</feature>
<evidence type="ECO:0000259" key="14">
    <source>
        <dbReference type="Pfam" id="PF00326"/>
    </source>
</evidence>
<protein>
    <submittedName>
        <fullName evidence="16">Putative dipeptidyl aminopeptidase</fullName>
    </submittedName>
</protein>
<feature type="domain" description="Dipeptidylpeptidase IV N-terminal" evidence="15">
    <location>
        <begin position="123"/>
        <end position="296"/>
    </location>
</feature>
<evidence type="ECO:0000256" key="3">
    <source>
        <dbReference type="ARBA" id="ARBA00022670"/>
    </source>
</evidence>
<evidence type="ECO:0000256" key="12">
    <source>
        <dbReference type="SAM" id="MobiDB-lite"/>
    </source>
</evidence>
<dbReference type="PANTHER" id="PTHR11731">
    <property type="entry name" value="PROTEASE FAMILY S9B,C DIPEPTIDYL-PEPTIDASE IV-RELATED"/>
    <property type="match status" value="1"/>
</dbReference>
<dbReference type="Gene3D" id="2.140.10.30">
    <property type="entry name" value="Dipeptidylpeptidase IV, N-terminal domain"/>
    <property type="match status" value="2"/>
</dbReference>
<dbReference type="GO" id="GO:0006508">
    <property type="term" value="P:proteolysis"/>
    <property type="evidence" value="ECO:0007669"/>
    <property type="project" value="UniProtKB-KW"/>
</dbReference>
<dbReference type="AlphaFoldDB" id="A0A5J4X2C4"/>
<accession>A0A5J4X2C4</accession>
<dbReference type="InterPro" id="IPR002469">
    <property type="entry name" value="Peptidase_S9B_N"/>
</dbReference>
<comment type="subcellular location">
    <subcellularLocation>
        <location evidence="11">Endomembrane system</location>
        <topology evidence="11">Single-pass membrane protein</topology>
    </subcellularLocation>
    <subcellularLocation>
        <location evidence="1">Membrane</location>
        <topology evidence="1">Single-pass type II membrane protein</topology>
    </subcellularLocation>
</comment>
<dbReference type="Gene3D" id="3.40.50.1820">
    <property type="entry name" value="alpha/beta hydrolase"/>
    <property type="match status" value="1"/>
</dbReference>
<evidence type="ECO:0000256" key="4">
    <source>
        <dbReference type="ARBA" id="ARBA00022692"/>
    </source>
</evidence>
<evidence type="ECO:0000313" key="16">
    <source>
        <dbReference type="EMBL" id="KAA6400609.1"/>
    </source>
</evidence>
<keyword evidence="7" id="KW-0735">Signal-anchor</keyword>
<keyword evidence="3" id="KW-0645">Protease</keyword>
<gene>
    <name evidence="16" type="ORF">EZS28_003864</name>
</gene>
<evidence type="ECO:0000256" key="2">
    <source>
        <dbReference type="ARBA" id="ARBA00022438"/>
    </source>
</evidence>
<dbReference type="OrthoDB" id="16520at2759"/>
<reference evidence="16 17" key="1">
    <citation type="submission" date="2019-03" db="EMBL/GenBank/DDBJ databases">
        <title>Single cell metagenomics reveals metabolic interactions within the superorganism composed of flagellate Streblomastix strix and complex community of Bacteroidetes bacteria on its surface.</title>
        <authorList>
            <person name="Treitli S.C."/>
            <person name="Kolisko M."/>
            <person name="Husnik F."/>
            <person name="Keeling P."/>
            <person name="Hampl V."/>
        </authorList>
    </citation>
    <scope>NUCLEOTIDE SEQUENCE [LARGE SCALE GENOMIC DNA]</scope>
    <source>
        <strain evidence="16">ST1C</strain>
    </source>
</reference>
<dbReference type="GO" id="GO:0008239">
    <property type="term" value="F:dipeptidyl-peptidase activity"/>
    <property type="evidence" value="ECO:0007669"/>
    <property type="project" value="TreeGrafter"/>
</dbReference>
<name>A0A5J4X2C4_9EUKA</name>
<evidence type="ECO:0000256" key="13">
    <source>
        <dbReference type="SAM" id="Phobius"/>
    </source>
</evidence>
<dbReference type="Proteomes" id="UP000324800">
    <property type="component" value="Unassembled WGS sequence"/>
</dbReference>
<proteinExistence type="predicted"/>
<evidence type="ECO:0000256" key="1">
    <source>
        <dbReference type="ARBA" id="ARBA00004606"/>
    </source>
</evidence>
<dbReference type="GO" id="GO:0012505">
    <property type="term" value="C:endomembrane system"/>
    <property type="evidence" value="ECO:0007669"/>
    <property type="project" value="UniProtKB-SubCell"/>
</dbReference>
<comment type="caution">
    <text evidence="16">The sequence shown here is derived from an EMBL/GenBank/DDBJ whole genome shotgun (WGS) entry which is preliminary data.</text>
</comment>
<keyword evidence="4 13" id="KW-0812">Transmembrane</keyword>
<dbReference type="GO" id="GO:0004177">
    <property type="term" value="F:aminopeptidase activity"/>
    <property type="evidence" value="ECO:0007669"/>
    <property type="project" value="UniProtKB-KW"/>
</dbReference>
<evidence type="ECO:0000256" key="10">
    <source>
        <dbReference type="ARBA" id="ARBA00023180"/>
    </source>
</evidence>
<keyword evidence="10" id="KW-0325">Glycoprotein</keyword>
<dbReference type="EMBL" id="SNRW01000534">
    <property type="protein sequence ID" value="KAA6400609.1"/>
    <property type="molecule type" value="Genomic_DNA"/>
</dbReference>
<dbReference type="GO" id="GO:0008236">
    <property type="term" value="F:serine-type peptidase activity"/>
    <property type="evidence" value="ECO:0007669"/>
    <property type="project" value="UniProtKB-KW"/>
</dbReference>
<evidence type="ECO:0000256" key="8">
    <source>
        <dbReference type="ARBA" id="ARBA00022989"/>
    </source>
</evidence>
<evidence type="ECO:0000259" key="15">
    <source>
        <dbReference type="Pfam" id="PF00930"/>
    </source>
</evidence>
<feature type="compositionally biased region" description="Basic residues" evidence="12">
    <location>
        <begin position="1088"/>
        <end position="1097"/>
    </location>
</feature>
<feature type="region of interest" description="Disordered" evidence="12">
    <location>
        <begin position="291"/>
        <end position="321"/>
    </location>
</feature>
<feature type="domain" description="Peptidase S9 prolyl oligopeptidase catalytic" evidence="14">
    <location>
        <begin position="942"/>
        <end position="1053"/>
    </location>
</feature>
<dbReference type="InterPro" id="IPR001375">
    <property type="entry name" value="Peptidase_S9_cat"/>
</dbReference>
<evidence type="ECO:0000256" key="11">
    <source>
        <dbReference type="ARBA" id="ARBA00037847"/>
    </source>
</evidence>
<evidence type="ECO:0000313" key="17">
    <source>
        <dbReference type="Proteomes" id="UP000324800"/>
    </source>
</evidence>
<keyword evidence="8 13" id="KW-1133">Transmembrane helix</keyword>
<evidence type="ECO:0000256" key="5">
    <source>
        <dbReference type="ARBA" id="ARBA00022801"/>
    </source>
</evidence>
<evidence type="ECO:0000256" key="7">
    <source>
        <dbReference type="ARBA" id="ARBA00022968"/>
    </source>
</evidence>
<dbReference type="InterPro" id="IPR050278">
    <property type="entry name" value="Serine_Prot_S9B/DPPIV"/>
</dbReference>